<evidence type="ECO:0000313" key="1">
    <source>
        <dbReference type="EMBL" id="KAK3707723.1"/>
    </source>
</evidence>
<gene>
    <name evidence="1" type="ORF">LTR37_011900</name>
</gene>
<dbReference type="EMBL" id="JAUTXU010000107">
    <property type="protein sequence ID" value="KAK3707723.1"/>
    <property type="molecule type" value="Genomic_DNA"/>
</dbReference>
<evidence type="ECO:0000313" key="2">
    <source>
        <dbReference type="Proteomes" id="UP001281147"/>
    </source>
</evidence>
<reference evidence="1" key="1">
    <citation type="submission" date="2023-07" db="EMBL/GenBank/DDBJ databases">
        <title>Black Yeasts Isolated from many extreme environments.</title>
        <authorList>
            <person name="Coleine C."/>
            <person name="Stajich J.E."/>
            <person name="Selbmann L."/>
        </authorList>
    </citation>
    <scope>NUCLEOTIDE SEQUENCE</scope>
    <source>
        <strain evidence="1">CCFEE 5714</strain>
    </source>
</reference>
<organism evidence="1 2">
    <name type="scientific">Vermiconidia calcicola</name>
    <dbReference type="NCBI Taxonomy" id="1690605"/>
    <lineage>
        <taxon>Eukaryota</taxon>
        <taxon>Fungi</taxon>
        <taxon>Dikarya</taxon>
        <taxon>Ascomycota</taxon>
        <taxon>Pezizomycotina</taxon>
        <taxon>Dothideomycetes</taxon>
        <taxon>Dothideomycetidae</taxon>
        <taxon>Mycosphaerellales</taxon>
        <taxon>Extremaceae</taxon>
        <taxon>Vermiconidia</taxon>
    </lineage>
</organism>
<comment type="caution">
    <text evidence="1">The sequence shown here is derived from an EMBL/GenBank/DDBJ whole genome shotgun (WGS) entry which is preliminary data.</text>
</comment>
<keyword evidence="2" id="KW-1185">Reference proteome</keyword>
<accession>A0ACC3N0U6</accession>
<protein>
    <submittedName>
        <fullName evidence="1">Uncharacterized protein</fullName>
    </submittedName>
</protein>
<name>A0ACC3N0U6_9PEZI</name>
<sequence length="387" mass="42817">MGFFSTLCKELDSKFARVPGDARSVWASNQLLELEYPVLKTAEPVGESAATRRMMAATNIKPQVWQPATMGEQYQGPEVPWRSPPYGHPQPEQTQPQKRKKKATGAKKKRVSVVDPAAETGATPEIAAMVPPSQKREIDDVEDEVPETATNKRVRPDEPDAEQNGEDPKAAAAGPHCETSTGLGVEIPDSTMPMPSGHQSPSSEAGTSAETNKRKRDADDDDKHDSTNKAVKQAHDDTPRTVQDENNDVVDDLIRSHSSPQHGICTPKNYSDGPRDGRPKGPIIPYNTHASMLDGRLKTTLVDKQELEQAFTAAASMHNDADRRLKLHILDQKDYLNRRGGNMIQWKKLKDEIEQTIQGAEAHMKKAREEAARKKIRLSNDDGEDEQ</sequence>
<proteinExistence type="predicted"/>
<dbReference type="Proteomes" id="UP001281147">
    <property type="component" value="Unassembled WGS sequence"/>
</dbReference>